<dbReference type="AlphaFoldDB" id="A0A251X7Y8"/>
<sequence length="732" mass="85696">MALDLEQLNTGIDNVHIDVTLDPQFCRRTLNLIDDLLKERSTNKRRFSDQPSTEVQHQLEQFGQTCSHLLINSIYQARQTEGIVRIRLLELSLIKFILENVQARAEQLLQSLRHHLLDNETGGHQAQQHYERSIWLNNNYNRLLQKITSDLFNQLYWAEMGEAKILRQNLFGQSWSLPIDLLSNPVLQNKDWQDHDMLVQHYCLLSSEMDHPYSYACLNERIDVWLELILEQFPVKSDNYANQNIIEMWEGHLLQFTWKDVNDNIQLLFHTEATQQQLEENPERKELKSLLQHQQNALKFLSHAIQEAGIAGHILAAYETPTLSEQYAQLIKPYVLYQTLCGELNLDQVWYKLQLAEKTRPLRRASDKPLSKTALQEAWKKVNRQQKQLSPELTYQFILHFTNYRRDLKQRHLIHREMSRLRLLTQDNDIKLSRANRLLYEFLEQQQTEPSLESDMSARGHVILKADVRGSTTITAELRKRGLNPATHFSRTFFDPIRQHIETFGAEKVFIEGDAVILSVFEQQSQPQHWLSVARACGLGRAMLSVVEAQNRFSVKHQLPILELGIGICYNHTPPDFLYDGDQRIMISTAIGDADRLSSCSWKLRRYFSSKNNVLTRVMVFQQAEDDKFKGEKGMVTFRYNLNGIELDDNAFVKLSTEIALKKAKLKLPYDFGHSVFFVGRYTDRKNNYHQLIIRQARVCIWRENSEVFKPTDNIYYEVVTHPRLINAFKNF</sequence>
<keyword evidence="2" id="KW-1185">Reference proteome</keyword>
<evidence type="ECO:0000313" key="2">
    <source>
        <dbReference type="Proteomes" id="UP000194798"/>
    </source>
</evidence>
<dbReference type="Proteomes" id="UP000194798">
    <property type="component" value="Unassembled WGS sequence"/>
</dbReference>
<reference evidence="1 2" key="1">
    <citation type="submission" date="2016-12" db="EMBL/GenBank/DDBJ databases">
        <title>Thioflexothrix psekupsii D3 genome sequencing and assembly.</title>
        <authorList>
            <person name="Fomenkov A."/>
            <person name="Vincze T."/>
            <person name="Grabovich M."/>
            <person name="Anton B.P."/>
            <person name="Dubinina G."/>
            <person name="Orlova M."/>
            <person name="Belousova E."/>
            <person name="Roberts R.J."/>
        </authorList>
    </citation>
    <scope>NUCLEOTIDE SEQUENCE [LARGE SCALE GENOMIC DNA]</scope>
    <source>
        <strain evidence="1">D3</strain>
    </source>
</reference>
<dbReference type="EMBL" id="MSLT01000012">
    <property type="protein sequence ID" value="OUD13793.1"/>
    <property type="molecule type" value="Genomic_DNA"/>
</dbReference>
<proteinExistence type="predicted"/>
<comment type="caution">
    <text evidence="1">The sequence shown here is derived from an EMBL/GenBank/DDBJ whole genome shotgun (WGS) entry which is preliminary data.</text>
</comment>
<dbReference type="Gene3D" id="3.30.70.1230">
    <property type="entry name" value="Nucleotide cyclase"/>
    <property type="match status" value="1"/>
</dbReference>
<dbReference type="InterPro" id="IPR029787">
    <property type="entry name" value="Nucleotide_cyclase"/>
</dbReference>
<evidence type="ECO:0008006" key="3">
    <source>
        <dbReference type="Google" id="ProtNLM"/>
    </source>
</evidence>
<organism evidence="1 2">
    <name type="scientific">Thioflexithrix psekupsensis</name>
    <dbReference type="NCBI Taxonomy" id="1570016"/>
    <lineage>
        <taxon>Bacteria</taxon>
        <taxon>Pseudomonadati</taxon>
        <taxon>Pseudomonadota</taxon>
        <taxon>Gammaproteobacteria</taxon>
        <taxon>Thiotrichales</taxon>
        <taxon>Thioflexithrix</taxon>
    </lineage>
</organism>
<evidence type="ECO:0000313" key="1">
    <source>
        <dbReference type="EMBL" id="OUD13793.1"/>
    </source>
</evidence>
<dbReference type="SUPFAM" id="SSF55073">
    <property type="entry name" value="Nucleotide cyclase"/>
    <property type="match status" value="1"/>
</dbReference>
<accession>A0A251X7Y8</accession>
<protein>
    <recommendedName>
        <fullName evidence="3">Guanylate cyclase domain-containing protein</fullName>
    </recommendedName>
</protein>
<name>A0A251X7Y8_9GAMM</name>
<gene>
    <name evidence="1" type="ORF">TPSD3_05420</name>
</gene>